<dbReference type="GO" id="GO:0097176">
    <property type="term" value="P:epoxide metabolic process"/>
    <property type="evidence" value="ECO:0007669"/>
    <property type="project" value="TreeGrafter"/>
</dbReference>
<keyword evidence="2" id="KW-0378">Hydrolase</keyword>
<evidence type="ECO:0000313" key="3">
    <source>
        <dbReference type="EMBL" id="RSH89646.1"/>
    </source>
</evidence>
<dbReference type="Proteomes" id="UP000279259">
    <property type="component" value="Unassembled WGS sequence"/>
</dbReference>
<evidence type="ECO:0008006" key="5">
    <source>
        <dbReference type="Google" id="ProtNLM"/>
    </source>
</evidence>
<sequence>MLRATAPPNSSPSSLDEFDRACLARADYFLKHEFAYRDEHATKTATIGIVVESSPVAMLAWIGEKFISWSDDTPPLDTILADVTLYWLTRTFPTSLYHYRNSRGPHASPETQPTGIRDKPVGYSQFPKEITPSPIEWVKATGGVNLVWAKRHEKGGHFAALERPVELYQDLMDFIGVAWKA</sequence>
<keyword evidence="4" id="KW-1185">Reference proteome</keyword>
<evidence type="ECO:0000256" key="1">
    <source>
        <dbReference type="ARBA" id="ARBA00010088"/>
    </source>
</evidence>
<reference evidence="3 4" key="1">
    <citation type="submission" date="2018-11" db="EMBL/GenBank/DDBJ databases">
        <title>Genome sequence of Saitozyma podzolica DSM 27192.</title>
        <authorList>
            <person name="Aliyu H."/>
            <person name="Gorte O."/>
            <person name="Ochsenreither K."/>
        </authorList>
    </citation>
    <scope>NUCLEOTIDE SEQUENCE [LARGE SCALE GENOMIC DNA]</scope>
    <source>
        <strain evidence="3 4">DSM 27192</strain>
    </source>
</reference>
<accession>A0A427YEZ4</accession>
<dbReference type="OrthoDB" id="7130006at2759"/>
<dbReference type="GO" id="GO:0004301">
    <property type="term" value="F:epoxide hydrolase activity"/>
    <property type="evidence" value="ECO:0007669"/>
    <property type="project" value="TreeGrafter"/>
</dbReference>
<evidence type="ECO:0000313" key="4">
    <source>
        <dbReference type="Proteomes" id="UP000279259"/>
    </source>
</evidence>
<dbReference type="InterPro" id="IPR029058">
    <property type="entry name" value="AB_hydrolase_fold"/>
</dbReference>
<dbReference type="PANTHER" id="PTHR21661">
    <property type="entry name" value="EPOXIDE HYDROLASE 1-RELATED"/>
    <property type="match status" value="1"/>
</dbReference>
<gene>
    <name evidence="3" type="ORF">EHS25_002197</name>
</gene>
<name>A0A427YEZ4_9TREE</name>
<protein>
    <recommendedName>
        <fullName evidence="5">Epoxide hydrolase N-terminal domain-containing protein</fullName>
    </recommendedName>
</protein>
<proteinExistence type="inferred from homology"/>
<dbReference type="Gene3D" id="3.40.50.1820">
    <property type="entry name" value="alpha/beta hydrolase"/>
    <property type="match status" value="1"/>
</dbReference>
<comment type="caution">
    <text evidence="3">The sequence shown here is derived from an EMBL/GenBank/DDBJ whole genome shotgun (WGS) entry which is preliminary data.</text>
</comment>
<dbReference type="AlphaFoldDB" id="A0A427YEZ4"/>
<dbReference type="PANTHER" id="PTHR21661:SF39">
    <property type="entry name" value="HYDROLASE, PUTATIVE (AFU_ORTHOLOGUE AFUA_3G08960)-RELATED"/>
    <property type="match status" value="1"/>
</dbReference>
<dbReference type="SUPFAM" id="SSF53474">
    <property type="entry name" value="alpha/beta-Hydrolases"/>
    <property type="match status" value="1"/>
</dbReference>
<dbReference type="STRING" id="1890683.A0A427YEZ4"/>
<organism evidence="3 4">
    <name type="scientific">Saitozyma podzolica</name>
    <dbReference type="NCBI Taxonomy" id="1890683"/>
    <lineage>
        <taxon>Eukaryota</taxon>
        <taxon>Fungi</taxon>
        <taxon>Dikarya</taxon>
        <taxon>Basidiomycota</taxon>
        <taxon>Agaricomycotina</taxon>
        <taxon>Tremellomycetes</taxon>
        <taxon>Tremellales</taxon>
        <taxon>Trimorphomycetaceae</taxon>
        <taxon>Saitozyma</taxon>
    </lineage>
</organism>
<comment type="similarity">
    <text evidence="1">Belongs to the peptidase S33 family.</text>
</comment>
<evidence type="ECO:0000256" key="2">
    <source>
        <dbReference type="ARBA" id="ARBA00022801"/>
    </source>
</evidence>
<dbReference type="EMBL" id="RSCD01000013">
    <property type="protein sequence ID" value="RSH89646.1"/>
    <property type="molecule type" value="Genomic_DNA"/>
</dbReference>